<dbReference type="Pfam" id="PF13411">
    <property type="entry name" value="MerR_1"/>
    <property type="match status" value="1"/>
</dbReference>
<evidence type="ECO:0000313" key="3">
    <source>
        <dbReference type="EMBL" id="MRI65773.1"/>
    </source>
</evidence>
<dbReference type="EMBL" id="WJEE01000008">
    <property type="protein sequence ID" value="MRI65773.1"/>
    <property type="molecule type" value="Genomic_DNA"/>
</dbReference>
<dbReference type="GO" id="GO:0003700">
    <property type="term" value="F:DNA-binding transcription factor activity"/>
    <property type="evidence" value="ECO:0007669"/>
    <property type="project" value="InterPro"/>
</dbReference>
<dbReference type="PANTHER" id="PTHR30204:SF85">
    <property type="entry name" value="MULTIDRUG-EFFLUX TRANSPORTER 2 REGULATOR"/>
    <property type="match status" value="1"/>
</dbReference>
<gene>
    <name evidence="3" type="ORF">GH885_05360</name>
</gene>
<name>A0A6N7QUN1_9BACI</name>
<feature type="domain" description="HTH merR-type" evidence="2">
    <location>
        <begin position="8"/>
        <end position="77"/>
    </location>
</feature>
<reference evidence="3 4" key="1">
    <citation type="submission" date="2019-10" db="EMBL/GenBank/DDBJ databases">
        <title>Gracilibacillus salitolerans sp. nov., a moderate halophile isolated from a saline soil in northwest China.</title>
        <authorList>
            <person name="Gan L."/>
        </authorList>
    </citation>
    <scope>NUCLEOTIDE SEQUENCE [LARGE SCALE GENOMIC DNA]</scope>
    <source>
        <strain evidence="3 4">TP2-8</strain>
    </source>
</reference>
<dbReference type="InterPro" id="IPR009061">
    <property type="entry name" value="DNA-bd_dom_put_sf"/>
</dbReference>
<dbReference type="PROSITE" id="PS50937">
    <property type="entry name" value="HTH_MERR_2"/>
    <property type="match status" value="1"/>
</dbReference>
<evidence type="ECO:0000259" key="2">
    <source>
        <dbReference type="PROSITE" id="PS50937"/>
    </source>
</evidence>
<dbReference type="PROSITE" id="PS00552">
    <property type="entry name" value="HTH_MERR_1"/>
    <property type="match status" value="1"/>
</dbReference>
<proteinExistence type="predicted"/>
<dbReference type="InterPro" id="IPR011256">
    <property type="entry name" value="Reg_factor_effector_dom_sf"/>
</dbReference>
<dbReference type="Proteomes" id="UP000435187">
    <property type="component" value="Unassembled WGS sequence"/>
</dbReference>
<comment type="caution">
    <text evidence="3">The sequence shown here is derived from an EMBL/GenBank/DDBJ whole genome shotgun (WGS) entry which is preliminary data.</text>
</comment>
<evidence type="ECO:0000256" key="1">
    <source>
        <dbReference type="ARBA" id="ARBA00023125"/>
    </source>
</evidence>
<protein>
    <submittedName>
        <fullName evidence="3">MerR family transcriptional regulator</fullName>
    </submittedName>
</protein>
<dbReference type="SUPFAM" id="SSF55136">
    <property type="entry name" value="Probable bacterial effector-binding domain"/>
    <property type="match status" value="1"/>
</dbReference>
<dbReference type="InterPro" id="IPR000551">
    <property type="entry name" value="MerR-type_HTH_dom"/>
</dbReference>
<accession>A0A6N7QUN1</accession>
<dbReference type="GO" id="GO:0003677">
    <property type="term" value="F:DNA binding"/>
    <property type="evidence" value="ECO:0007669"/>
    <property type="project" value="UniProtKB-KW"/>
</dbReference>
<dbReference type="InterPro" id="IPR047057">
    <property type="entry name" value="MerR_fam"/>
</dbReference>
<dbReference type="SUPFAM" id="SSF46955">
    <property type="entry name" value="Putative DNA-binding domain"/>
    <property type="match status" value="1"/>
</dbReference>
<dbReference type="Gene3D" id="3.20.80.10">
    <property type="entry name" value="Regulatory factor, effector binding domain"/>
    <property type="match status" value="1"/>
</dbReference>
<dbReference type="RefSeq" id="WP_153834557.1">
    <property type="nucleotide sequence ID" value="NZ_JBHUMW010000003.1"/>
</dbReference>
<sequence length="280" mass="33366">MTDKNIKYLTTGEFAKLCRVNKQTLFYYDQIGLLSPMLKNEKGYRYYSIHQLELFTLITLLKDLGMSLHDIRQYVEHKSPEKFLSIMHKQKEKVAKQRMEIEMKENMIDAQIELMNKASSIDFDQVSVERLPEQTYYLSKNIENISDEEFFEVFSDFVEELYKLHIDTGYPIGGLTKREQVLKGEFTNYSYLYIKQLHSQKDNPYLKTIKGDFLIGYHKGEDKKIHHTYKRLLSELERLNLELGDYVLEEYIYDTVVKNSEEQYVTKIMMQVRPKADMTF</sequence>
<organism evidence="3 4">
    <name type="scientific">Gracilibacillus thailandensis</name>
    <dbReference type="NCBI Taxonomy" id="563735"/>
    <lineage>
        <taxon>Bacteria</taxon>
        <taxon>Bacillati</taxon>
        <taxon>Bacillota</taxon>
        <taxon>Bacilli</taxon>
        <taxon>Bacillales</taxon>
        <taxon>Bacillaceae</taxon>
        <taxon>Gracilibacillus</taxon>
    </lineage>
</organism>
<dbReference type="AlphaFoldDB" id="A0A6N7QUN1"/>
<dbReference type="PANTHER" id="PTHR30204">
    <property type="entry name" value="REDOX-CYCLING DRUG-SENSING TRANSCRIPTIONAL ACTIVATOR SOXR"/>
    <property type="match status" value="1"/>
</dbReference>
<dbReference type="Gene3D" id="1.10.1660.10">
    <property type="match status" value="1"/>
</dbReference>
<dbReference type="SMART" id="SM00422">
    <property type="entry name" value="HTH_MERR"/>
    <property type="match status" value="1"/>
</dbReference>
<evidence type="ECO:0000313" key="4">
    <source>
        <dbReference type="Proteomes" id="UP000435187"/>
    </source>
</evidence>
<keyword evidence="1" id="KW-0238">DNA-binding</keyword>
<keyword evidence="4" id="KW-1185">Reference proteome</keyword>